<dbReference type="GO" id="GO:0003700">
    <property type="term" value="F:DNA-binding transcription factor activity"/>
    <property type="evidence" value="ECO:0007669"/>
    <property type="project" value="InterPro"/>
</dbReference>
<evidence type="ECO:0000256" key="2">
    <source>
        <dbReference type="ARBA" id="ARBA00023125"/>
    </source>
</evidence>
<dbReference type="SMART" id="SM00342">
    <property type="entry name" value="HTH_ARAC"/>
    <property type="match status" value="1"/>
</dbReference>
<dbReference type="AlphaFoldDB" id="A0A4Q7YLY0"/>
<keyword evidence="6" id="KW-1185">Reference proteome</keyword>
<dbReference type="GO" id="GO:0000976">
    <property type="term" value="F:transcription cis-regulatory region binding"/>
    <property type="evidence" value="ECO:0007669"/>
    <property type="project" value="TreeGrafter"/>
</dbReference>
<dbReference type="InterPro" id="IPR009057">
    <property type="entry name" value="Homeodomain-like_sf"/>
</dbReference>
<gene>
    <name evidence="5" type="ORF">EV700_2657</name>
</gene>
<evidence type="ECO:0000313" key="5">
    <source>
        <dbReference type="EMBL" id="RZU38722.1"/>
    </source>
</evidence>
<protein>
    <submittedName>
        <fullName evidence="5">AraC family transcriptional regulator</fullName>
    </submittedName>
</protein>
<evidence type="ECO:0000256" key="3">
    <source>
        <dbReference type="ARBA" id="ARBA00023163"/>
    </source>
</evidence>
<dbReference type="Proteomes" id="UP000292423">
    <property type="component" value="Unassembled WGS sequence"/>
</dbReference>
<organism evidence="5 6">
    <name type="scientific">Fluviicoccus keumensis</name>
    <dbReference type="NCBI Taxonomy" id="1435465"/>
    <lineage>
        <taxon>Bacteria</taxon>
        <taxon>Pseudomonadati</taxon>
        <taxon>Pseudomonadota</taxon>
        <taxon>Gammaproteobacteria</taxon>
        <taxon>Moraxellales</taxon>
        <taxon>Moraxellaceae</taxon>
        <taxon>Fluviicoccus</taxon>
    </lineage>
</organism>
<evidence type="ECO:0000313" key="6">
    <source>
        <dbReference type="Proteomes" id="UP000292423"/>
    </source>
</evidence>
<sequence length="339" mass="37498">MPLYQPIIPTRYAQPLIALLSGMDASLLLGLREDTGIDAARLCSPDAELTMAEFDMLMQALHRRTGRSDLGFELGNSITLASHGLLGAAMARCRTVGEVLSLGARFTRLMSPSFTLRYRADADAHTLVWQPAAGMSSFTLHAFYEIHIVSLYRLLESLVGSRLPPFETRLPMPRPPHAARYDSLPKLKVQFAAADLPAVRTRIPASLAALPTAWGAEGDSPSLEDLQRLQASFPPARQWRAWVELMLRECEGCQPTQAELAELLNVSAHTLARRLREEGCGFRELAGEIRHQRALAMLREGRYTVEQAAARLGYAHVSNFSHAFSRAEGESPRASRRRG</sequence>
<accession>A0A4Q7YLY0</accession>
<dbReference type="Pfam" id="PF12625">
    <property type="entry name" value="Arabinose_bd"/>
    <property type="match status" value="1"/>
</dbReference>
<keyword evidence="1" id="KW-0805">Transcription regulation</keyword>
<keyword evidence="3" id="KW-0804">Transcription</keyword>
<dbReference type="GO" id="GO:0005829">
    <property type="term" value="C:cytosol"/>
    <property type="evidence" value="ECO:0007669"/>
    <property type="project" value="TreeGrafter"/>
</dbReference>
<dbReference type="Pfam" id="PF12833">
    <property type="entry name" value="HTH_18"/>
    <property type="match status" value="1"/>
</dbReference>
<name>A0A4Q7YLY0_9GAMM</name>
<dbReference type="PANTHER" id="PTHR47894:SF1">
    <property type="entry name" value="HTH-TYPE TRANSCRIPTIONAL REGULATOR VQSM"/>
    <property type="match status" value="1"/>
</dbReference>
<dbReference type="OrthoDB" id="5818519at2"/>
<dbReference type="InterPro" id="IPR018060">
    <property type="entry name" value="HTH_AraC"/>
</dbReference>
<dbReference type="Gene3D" id="1.10.10.60">
    <property type="entry name" value="Homeodomain-like"/>
    <property type="match status" value="1"/>
</dbReference>
<dbReference type="PROSITE" id="PS01124">
    <property type="entry name" value="HTH_ARAC_FAMILY_2"/>
    <property type="match status" value="1"/>
</dbReference>
<dbReference type="InterPro" id="IPR032687">
    <property type="entry name" value="AraC-type_N"/>
</dbReference>
<reference evidence="5 6" key="1">
    <citation type="submission" date="2019-02" db="EMBL/GenBank/DDBJ databases">
        <title>Genomic Encyclopedia of Type Strains, Phase IV (KMG-IV): sequencing the most valuable type-strain genomes for metagenomic binning, comparative biology and taxonomic classification.</title>
        <authorList>
            <person name="Goeker M."/>
        </authorList>
    </citation>
    <scope>NUCLEOTIDE SEQUENCE [LARGE SCALE GENOMIC DNA]</scope>
    <source>
        <strain evidence="5 6">DSM 105135</strain>
    </source>
</reference>
<dbReference type="SUPFAM" id="SSF46689">
    <property type="entry name" value="Homeodomain-like"/>
    <property type="match status" value="1"/>
</dbReference>
<evidence type="ECO:0000259" key="4">
    <source>
        <dbReference type="PROSITE" id="PS01124"/>
    </source>
</evidence>
<keyword evidence="2" id="KW-0238">DNA-binding</keyword>
<comment type="caution">
    <text evidence="5">The sequence shown here is derived from an EMBL/GenBank/DDBJ whole genome shotgun (WGS) entry which is preliminary data.</text>
</comment>
<dbReference type="RefSeq" id="WP_130414536.1">
    <property type="nucleotide sequence ID" value="NZ_SHKX01000013.1"/>
</dbReference>
<evidence type="ECO:0000256" key="1">
    <source>
        <dbReference type="ARBA" id="ARBA00023015"/>
    </source>
</evidence>
<feature type="domain" description="HTH araC/xylS-type" evidence="4">
    <location>
        <begin position="237"/>
        <end position="338"/>
    </location>
</feature>
<dbReference type="PANTHER" id="PTHR47894">
    <property type="entry name" value="HTH-TYPE TRANSCRIPTIONAL REGULATOR GADX"/>
    <property type="match status" value="1"/>
</dbReference>
<proteinExistence type="predicted"/>
<dbReference type="EMBL" id="SHKX01000013">
    <property type="protein sequence ID" value="RZU38722.1"/>
    <property type="molecule type" value="Genomic_DNA"/>
</dbReference>